<dbReference type="InterPro" id="IPR027417">
    <property type="entry name" value="P-loop_NTPase"/>
</dbReference>
<evidence type="ECO:0000313" key="3">
    <source>
        <dbReference type="EMBL" id="KAJ7676424.1"/>
    </source>
</evidence>
<sequence length="596" mass="67442">MQMLKAGFVLLAKNVEPFLDGTPFKIPLTTVSGNTSAIKDLLEQTCHRLDAVNTALMEVKSDDAKERIHKFIKFLLRETDGLDGMLQRRTWEKIIQSNHDIETIVDTFNRIDQCLKDFQIDVIMSIERNTEDMREQLNLLRMDSWPHSRHAKYGADIDSTLLTREACTPNTRVSILAHIKHWVEDLSLDCPPVFWLTGHAGSGKSTIAFSISQHYDLNSDLLAANFFCSGQFEDTRSRKYIIPSIVHQLARHSSSFRRALLTIDHFESPDEANKQMKALLVEPWKECMRRRQFPVPPLLVVIDALDEIEHGGGCIFLRDLLQVIDRGHLSGLRFLVTSRPDPAIVTLCATLEPKAVCRLQAVDMADVGEDITTFLHAKLPALRDEPALGKLARRSNGLFIYAATAVRYSNPRPKMTKSEQLDLVQKLLSPSAPSNSRNAFLIDELYKQILWAAFCNLEDAHFSTRLGILHSILSDKISAPLHDISLINKTTQETVELVVNELHAVLYIKDDLICWYHTSFPDFIFDSQRSKFTVALPGNPGRSHLVDMSCSELVQLDFTSKKLTLLLKEPMEEYDEGEASDVSSLHSISQPPVFRV</sequence>
<dbReference type="Proteomes" id="UP001221757">
    <property type="component" value="Unassembled WGS sequence"/>
</dbReference>
<keyword evidence="1" id="KW-0677">Repeat</keyword>
<evidence type="ECO:0000259" key="2">
    <source>
        <dbReference type="Pfam" id="PF24883"/>
    </source>
</evidence>
<dbReference type="EMBL" id="JARKIE010000142">
    <property type="protein sequence ID" value="KAJ7676424.1"/>
    <property type="molecule type" value="Genomic_DNA"/>
</dbReference>
<dbReference type="SUPFAM" id="SSF52540">
    <property type="entry name" value="P-loop containing nucleoside triphosphate hydrolases"/>
    <property type="match status" value="1"/>
</dbReference>
<evidence type="ECO:0000256" key="1">
    <source>
        <dbReference type="ARBA" id="ARBA00022737"/>
    </source>
</evidence>
<evidence type="ECO:0000313" key="4">
    <source>
        <dbReference type="Proteomes" id="UP001221757"/>
    </source>
</evidence>
<dbReference type="AlphaFoldDB" id="A0AAD7D334"/>
<reference evidence="3" key="1">
    <citation type="submission" date="2023-03" db="EMBL/GenBank/DDBJ databases">
        <title>Massive genome expansion in bonnet fungi (Mycena s.s.) driven by repeated elements and novel gene families across ecological guilds.</title>
        <authorList>
            <consortium name="Lawrence Berkeley National Laboratory"/>
            <person name="Harder C.B."/>
            <person name="Miyauchi S."/>
            <person name="Viragh M."/>
            <person name="Kuo A."/>
            <person name="Thoen E."/>
            <person name="Andreopoulos B."/>
            <person name="Lu D."/>
            <person name="Skrede I."/>
            <person name="Drula E."/>
            <person name="Henrissat B."/>
            <person name="Morin E."/>
            <person name="Kohler A."/>
            <person name="Barry K."/>
            <person name="LaButti K."/>
            <person name="Morin E."/>
            <person name="Salamov A."/>
            <person name="Lipzen A."/>
            <person name="Mereny Z."/>
            <person name="Hegedus B."/>
            <person name="Baldrian P."/>
            <person name="Stursova M."/>
            <person name="Weitz H."/>
            <person name="Taylor A."/>
            <person name="Grigoriev I.V."/>
            <person name="Nagy L.G."/>
            <person name="Martin F."/>
            <person name="Kauserud H."/>
        </authorList>
    </citation>
    <scope>NUCLEOTIDE SEQUENCE</scope>
    <source>
        <strain evidence="3">CBHHK067</strain>
    </source>
</reference>
<accession>A0AAD7D334</accession>
<dbReference type="Pfam" id="PF24883">
    <property type="entry name" value="NPHP3_N"/>
    <property type="match status" value="1"/>
</dbReference>
<dbReference type="Gene3D" id="3.40.50.300">
    <property type="entry name" value="P-loop containing nucleotide triphosphate hydrolases"/>
    <property type="match status" value="1"/>
</dbReference>
<comment type="caution">
    <text evidence="3">The sequence shown here is derived from an EMBL/GenBank/DDBJ whole genome shotgun (WGS) entry which is preliminary data.</text>
</comment>
<keyword evidence="4" id="KW-1185">Reference proteome</keyword>
<dbReference type="PANTHER" id="PTHR10039:SF14">
    <property type="entry name" value="NACHT DOMAIN-CONTAINING PROTEIN"/>
    <property type="match status" value="1"/>
</dbReference>
<protein>
    <recommendedName>
        <fullName evidence="2">Nephrocystin 3-like N-terminal domain-containing protein</fullName>
    </recommendedName>
</protein>
<dbReference type="PANTHER" id="PTHR10039">
    <property type="entry name" value="AMELOGENIN"/>
    <property type="match status" value="1"/>
</dbReference>
<gene>
    <name evidence="3" type="ORF">B0H17DRAFT_1334438</name>
</gene>
<name>A0AAD7D334_MYCRO</name>
<feature type="domain" description="Nephrocystin 3-like N-terminal" evidence="2">
    <location>
        <begin position="179"/>
        <end position="339"/>
    </location>
</feature>
<dbReference type="InterPro" id="IPR056884">
    <property type="entry name" value="NPHP3-like_N"/>
</dbReference>
<organism evidence="3 4">
    <name type="scientific">Mycena rosella</name>
    <name type="common">Pink bonnet</name>
    <name type="synonym">Agaricus rosellus</name>
    <dbReference type="NCBI Taxonomy" id="1033263"/>
    <lineage>
        <taxon>Eukaryota</taxon>
        <taxon>Fungi</taxon>
        <taxon>Dikarya</taxon>
        <taxon>Basidiomycota</taxon>
        <taxon>Agaricomycotina</taxon>
        <taxon>Agaricomycetes</taxon>
        <taxon>Agaricomycetidae</taxon>
        <taxon>Agaricales</taxon>
        <taxon>Marasmiineae</taxon>
        <taxon>Mycenaceae</taxon>
        <taxon>Mycena</taxon>
    </lineage>
</organism>
<proteinExistence type="predicted"/>